<dbReference type="Gene3D" id="1.10.630.10">
    <property type="entry name" value="Cytochrome P450"/>
    <property type="match status" value="1"/>
</dbReference>
<keyword evidence="6 13" id="KW-0479">Metal-binding</keyword>
<dbReference type="PANTHER" id="PTHR24292:SF100">
    <property type="entry name" value="CYTOCHROME P450 6A16, ISOFORM B-RELATED"/>
    <property type="match status" value="1"/>
</dbReference>
<keyword evidence="10 13" id="KW-0408">Iron</keyword>
<sequence length="502" mass="57649">MAIVQVFMILLIAAITLALHFIRKHLNYWAERGVVHEKPHLFYGNMKAVGSKQPLKQPFHDLYQKYKDKAPFGGFYLSLRKAVVLFDLELIKRVMITDFNDFSHRGGYYNEKDDPLSGHLFQLDGPRWKQMRMKLTPTFTSGKMKFMFPTVVEVGERFINVLSDLIQKDDVVKEGLEIRELLARFTTDVIGCCAFGLECNSLKDPEAKFRKMGQKVFTERRHGRLLFAFAQAFPDLARKFGMAFIPEDVSQFFMKVVKDTVEYREREKVERNDFMNLLIELKNRNDTEGLTLEQIAAQAFVFFLAGFETSSSTMGFALYELAIHQDMQTKVRQEINGVLKQYDDKLTYEGVKELKYLQQILYETMRKYPVASLVVRKALVDYKVANSPYTIEKGTVVIIPIDAIHHDAAIYPSPSEFIPERFAAEEIAKRHSMSWIPFGEGPRNCIGLRFGKMQAMVGLALLLRNFKFTLSSKTPVPLVYDEKAVVLTAKGGIYLNLEAIQA</sequence>
<dbReference type="GO" id="GO:0005789">
    <property type="term" value="C:endoplasmic reticulum membrane"/>
    <property type="evidence" value="ECO:0007669"/>
    <property type="project" value="UniProtKB-SubCell"/>
</dbReference>
<keyword evidence="15" id="KW-0732">Signal</keyword>
<dbReference type="InterPro" id="IPR050476">
    <property type="entry name" value="Insect_CytP450_Detox"/>
</dbReference>
<evidence type="ECO:0000256" key="13">
    <source>
        <dbReference type="PIRSR" id="PIRSR602401-1"/>
    </source>
</evidence>
<dbReference type="InterPro" id="IPR036396">
    <property type="entry name" value="Cyt_P450_sf"/>
</dbReference>
<evidence type="ECO:0000256" key="7">
    <source>
        <dbReference type="ARBA" id="ARBA00022824"/>
    </source>
</evidence>
<evidence type="ECO:0000256" key="6">
    <source>
        <dbReference type="ARBA" id="ARBA00022723"/>
    </source>
</evidence>
<evidence type="ECO:0000256" key="8">
    <source>
        <dbReference type="ARBA" id="ARBA00022848"/>
    </source>
</evidence>
<dbReference type="InterPro" id="IPR001128">
    <property type="entry name" value="Cyt_P450"/>
</dbReference>
<evidence type="ECO:0000256" key="10">
    <source>
        <dbReference type="ARBA" id="ARBA00023004"/>
    </source>
</evidence>
<reference evidence="16" key="1">
    <citation type="submission" date="2020-05" db="UniProtKB">
        <authorList>
            <consortium name="EnsemblMetazoa"/>
        </authorList>
    </citation>
    <scope>IDENTIFICATION</scope>
    <source>
        <strain evidence="16">USDA</strain>
    </source>
</reference>
<dbReference type="EnsemblMetazoa" id="SCAU000330-RA">
    <property type="protein sequence ID" value="SCAU000330-PA"/>
    <property type="gene ID" value="SCAU000330"/>
</dbReference>
<dbReference type="KEGG" id="scac:106082266"/>
<comment type="subcellular location">
    <subcellularLocation>
        <location evidence="3">Endoplasmic reticulum membrane</location>
        <topology evidence="3">Peripheral membrane protein</topology>
    </subcellularLocation>
    <subcellularLocation>
        <location evidence="2">Microsome membrane</location>
        <topology evidence="2">Peripheral membrane protein</topology>
    </subcellularLocation>
</comment>
<feature type="chain" id="PRO_5009325195" description="Cytochrome P450" evidence="15">
    <location>
        <begin position="19"/>
        <end position="502"/>
    </location>
</feature>
<evidence type="ECO:0000256" key="1">
    <source>
        <dbReference type="ARBA" id="ARBA00001971"/>
    </source>
</evidence>
<dbReference type="CDD" id="cd11056">
    <property type="entry name" value="CYP6-like"/>
    <property type="match status" value="1"/>
</dbReference>
<dbReference type="SUPFAM" id="SSF48264">
    <property type="entry name" value="Cytochrome P450"/>
    <property type="match status" value="1"/>
</dbReference>
<evidence type="ECO:0000313" key="16">
    <source>
        <dbReference type="EnsemblMetazoa" id="SCAU000330-PA"/>
    </source>
</evidence>
<evidence type="ECO:0000256" key="14">
    <source>
        <dbReference type="RuleBase" id="RU000461"/>
    </source>
</evidence>
<name>A0A1I8NMH2_STOCA</name>
<dbReference type="GO" id="GO:0016705">
    <property type="term" value="F:oxidoreductase activity, acting on paired donors, with incorporation or reduction of molecular oxygen"/>
    <property type="evidence" value="ECO:0007669"/>
    <property type="project" value="InterPro"/>
</dbReference>
<keyword evidence="12" id="KW-0472">Membrane</keyword>
<organism evidence="16 17">
    <name type="scientific">Stomoxys calcitrans</name>
    <name type="common">Stable fly</name>
    <name type="synonym">Conops calcitrans</name>
    <dbReference type="NCBI Taxonomy" id="35570"/>
    <lineage>
        <taxon>Eukaryota</taxon>
        <taxon>Metazoa</taxon>
        <taxon>Ecdysozoa</taxon>
        <taxon>Arthropoda</taxon>
        <taxon>Hexapoda</taxon>
        <taxon>Insecta</taxon>
        <taxon>Pterygota</taxon>
        <taxon>Neoptera</taxon>
        <taxon>Endopterygota</taxon>
        <taxon>Diptera</taxon>
        <taxon>Brachycera</taxon>
        <taxon>Muscomorpha</taxon>
        <taxon>Muscoidea</taxon>
        <taxon>Muscidae</taxon>
        <taxon>Stomoxys</taxon>
    </lineage>
</organism>
<keyword evidence="17" id="KW-1185">Reference proteome</keyword>
<evidence type="ECO:0000256" key="15">
    <source>
        <dbReference type="SAM" id="SignalP"/>
    </source>
</evidence>
<keyword evidence="8" id="KW-0492">Microsome</keyword>
<keyword evidence="7" id="KW-0256">Endoplasmic reticulum</keyword>
<dbReference type="InterPro" id="IPR017972">
    <property type="entry name" value="Cyt_P450_CS"/>
</dbReference>
<keyword evidence="11 14" id="KW-0503">Monooxygenase</keyword>
<proteinExistence type="inferred from homology"/>
<evidence type="ECO:0000313" key="17">
    <source>
        <dbReference type="Proteomes" id="UP000095300"/>
    </source>
</evidence>
<dbReference type="PANTHER" id="PTHR24292">
    <property type="entry name" value="CYTOCHROME P450"/>
    <property type="match status" value="1"/>
</dbReference>
<dbReference type="Proteomes" id="UP000095300">
    <property type="component" value="Unassembled WGS sequence"/>
</dbReference>
<dbReference type="GO" id="GO:0005506">
    <property type="term" value="F:iron ion binding"/>
    <property type="evidence" value="ECO:0007669"/>
    <property type="project" value="InterPro"/>
</dbReference>
<evidence type="ECO:0000256" key="12">
    <source>
        <dbReference type="ARBA" id="ARBA00023136"/>
    </source>
</evidence>
<evidence type="ECO:0000256" key="2">
    <source>
        <dbReference type="ARBA" id="ARBA00004174"/>
    </source>
</evidence>
<dbReference type="PROSITE" id="PS00086">
    <property type="entry name" value="CYTOCHROME_P450"/>
    <property type="match status" value="1"/>
</dbReference>
<accession>A0A1I8NMH2</accession>
<dbReference type="Pfam" id="PF00067">
    <property type="entry name" value="p450"/>
    <property type="match status" value="1"/>
</dbReference>
<evidence type="ECO:0008006" key="18">
    <source>
        <dbReference type="Google" id="ProtNLM"/>
    </source>
</evidence>
<gene>
    <name evidence="16" type="primary">106082266</name>
</gene>
<protein>
    <recommendedName>
        <fullName evidence="18">Cytochrome P450</fullName>
    </recommendedName>
</protein>
<feature type="signal peptide" evidence="15">
    <location>
        <begin position="1"/>
        <end position="18"/>
    </location>
</feature>
<dbReference type="PRINTS" id="PR00463">
    <property type="entry name" value="EP450I"/>
</dbReference>
<evidence type="ECO:0000256" key="3">
    <source>
        <dbReference type="ARBA" id="ARBA00004406"/>
    </source>
</evidence>
<dbReference type="OrthoDB" id="2789670at2759"/>
<dbReference type="InterPro" id="IPR002401">
    <property type="entry name" value="Cyt_P450_E_grp-I"/>
</dbReference>
<evidence type="ECO:0000256" key="9">
    <source>
        <dbReference type="ARBA" id="ARBA00023002"/>
    </source>
</evidence>
<dbReference type="PRINTS" id="PR00385">
    <property type="entry name" value="P450"/>
</dbReference>
<evidence type="ECO:0000256" key="5">
    <source>
        <dbReference type="ARBA" id="ARBA00022617"/>
    </source>
</evidence>
<dbReference type="GO" id="GO:0004497">
    <property type="term" value="F:monooxygenase activity"/>
    <property type="evidence" value="ECO:0007669"/>
    <property type="project" value="UniProtKB-KW"/>
</dbReference>
<dbReference type="GO" id="GO:0020037">
    <property type="term" value="F:heme binding"/>
    <property type="evidence" value="ECO:0007669"/>
    <property type="project" value="InterPro"/>
</dbReference>
<comment type="cofactor">
    <cofactor evidence="1 13">
        <name>heme</name>
        <dbReference type="ChEBI" id="CHEBI:30413"/>
    </cofactor>
</comment>
<evidence type="ECO:0000256" key="11">
    <source>
        <dbReference type="ARBA" id="ARBA00023033"/>
    </source>
</evidence>
<feature type="binding site" description="axial binding residue" evidence="13">
    <location>
        <position position="445"/>
    </location>
    <ligand>
        <name>heme</name>
        <dbReference type="ChEBI" id="CHEBI:30413"/>
    </ligand>
    <ligandPart>
        <name>Fe</name>
        <dbReference type="ChEBI" id="CHEBI:18248"/>
    </ligandPart>
</feature>
<keyword evidence="5 13" id="KW-0349">Heme</keyword>
<dbReference type="VEuPathDB" id="VectorBase:SCAU000330"/>
<keyword evidence="9 14" id="KW-0560">Oxidoreductase</keyword>
<dbReference type="STRING" id="35570.A0A1I8NMH2"/>
<dbReference type="FunFam" id="1.10.630.10:FF:000042">
    <property type="entry name" value="Cytochrome P450"/>
    <property type="match status" value="1"/>
</dbReference>
<dbReference type="AlphaFoldDB" id="A0A1I8NMH2"/>
<comment type="similarity">
    <text evidence="4 14">Belongs to the cytochrome P450 family.</text>
</comment>
<evidence type="ECO:0000256" key="4">
    <source>
        <dbReference type="ARBA" id="ARBA00010617"/>
    </source>
</evidence>